<comment type="similarity">
    <text evidence="6">Belongs to the NusA family.</text>
</comment>
<evidence type="ECO:0000256" key="1">
    <source>
        <dbReference type="ARBA" id="ARBA00022472"/>
    </source>
</evidence>
<comment type="subcellular location">
    <subcellularLocation>
        <location evidence="6">Cytoplasm</location>
    </subcellularLocation>
</comment>
<dbReference type="SUPFAM" id="SSF54814">
    <property type="entry name" value="Prokaryotic type KH domain (KH-domain type II)"/>
    <property type="match status" value="2"/>
</dbReference>
<dbReference type="InterPro" id="IPR058582">
    <property type="entry name" value="KH_NusA_2nd"/>
</dbReference>
<dbReference type="GO" id="GO:0003723">
    <property type="term" value="F:RNA binding"/>
    <property type="evidence" value="ECO:0007669"/>
    <property type="project" value="UniProtKB-KW"/>
</dbReference>
<dbReference type="OrthoDB" id="4116at2157"/>
<keyword evidence="5 6" id="KW-0804">Transcription</keyword>
<sequence length="141" mass="14994">MVAERSDEARQHLALFEDEAGVGVRDCVVVDDHDLVVFLVEAGEMADAIGPGGRNVERVERELDRDVKLVEDAPSPAGFVANALAPATVNNVTISRNQDTVAYVEVASEDRGVAIGTGGKNIDAARRLAARHCDVDGIELT</sequence>
<dbReference type="InterPro" id="IPR015946">
    <property type="entry name" value="KH_dom-like_a/b"/>
</dbReference>
<dbReference type="GO" id="GO:0006353">
    <property type="term" value="P:DNA-templated transcription termination"/>
    <property type="evidence" value="ECO:0007669"/>
    <property type="project" value="UniProtKB-UniRule"/>
</dbReference>
<evidence type="ECO:0000259" key="7">
    <source>
        <dbReference type="Pfam" id="PF07650"/>
    </source>
</evidence>
<evidence type="ECO:0000259" key="8">
    <source>
        <dbReference type="Pfam" id="PF26594"/>
    </source>
</evidence>
<dbReference type="RefSeq" id="WP_089815656.1">
    <property type="nucleotide sequence ID" value="NZ_FOZK01000002.1"/>
</dbReference>
<evidence type="ECO:0000256" key="5">
    <source>
        <dbReference type="ARBA" id="ARBA00023163"/>
    </source>
</evidence>
<keyword evidence="4 6" id="KW-0805">Transcription regulation</keyword>
<protein>
    <recommendedName>
        <fullName evidence="6">Probable transcription termination protein NusA</fullName>
    </recommendedName>
</protein>
<comment type="function">
    <text evidence="6">Participates in transcription termination.</text>
</comment>
<dbReference type="PANTHER" id="PTHR22648:SF0">
    <property type="entry name" value="TRANSCRIPTION TERMINATION_ANTITERMINATION PROTEIN NUSA"/>
    <property type="match status" value="1"/>
</dbReference>
<dbReference type="PANTHER" id="PTHR22648">
    <property type="entry name" value="TRANSCRIPTION TERMINATION FACTOR NUSA"/>
    <property type="match status" value="1"/>
</dbReference>
<dbReference type="AlphaFoldDB" id="A0A1I6KYR6"/>
<keyword evidence="3" id="KW-0694">RNA-binding</keyword>
<evidence type="ECO:0000313" key="10">
    <source>
        <dbReference type="Proteomes" id="UP000199062"/>
    </source>
</evidence>
<dbReference type="HAMAP" id="MF_00945_A">
    <property type="entry name" value="NusA_A"/>
    <property type="match status" value="1"/>
</dbReference>
<dbReference type="InterPro" id="IPR004044">
    <property type="entry name" value="KH_dom_type_2"/>
</dbReference>
<evidence type="ECO:0000256" key="6">
    <source>
        <dbReference type="HAMAP-Rule" id="MF_00945"/>
    </source>
</evidence>
<dbReference type="InterPro" id="IPR010212">
    <property type="entry name" value="NusA_arc"/>
</dbReference>
<dbReference type="Pfam" id="PF07650">
    <property type="entry name" value="KH_2"/>
    <property type="match status" value="1"/>
</dbReference>
<dbReference type="InterPro" id="IPR030842">
    <property type="entry name" value="TF_NusA_bacterial"/>
</dbReference>
<dbReference type="Pfam" id="PF26594">
    <property type="entry name" value="KH_NusA_2nd"/>
    <property type="match status" value="1"/>
</dbReference>
<evidence type="ECO:0000313" key="9">
    <source>
        <dbReference type="EMBL" id="SFR96376.1"/>
    </source>
</evidence>
<gene>
    <name evidence="6" type="primary">nusA</name>
    <name evidence="9" type="ORF">SAMN05216559_1573</name>
</gene>
<dbReference type="EMBL" id="FOZK01000002">
    <property type="protein sequence ID" value="SFR96376.1"/>
    <property type="molecule type" value="Genomic_DNA"/>
</dbReference>
<evidence type="ECO:0000256" key="3">
    <source>
        <dbReference type="ARBA" id="ARBA00022884"/>
    </source>
</evidence>
<accession>A0A1I6KYR6</accession>
<keyword evidence="1 6" id="KW-0806">Transcription termination</keyword>
<dbReference type="Proteomes" id="UP000199062">
    <property type="component" value="Unassembled WGS sequence"/>
</dbReference>
<reference evidence="9 10" key="1">
    <citation type="submission" date="2016-10" db="EMBL/GenBank/DDBJ databases">
        <authorList>
            <person name="de Groot N.N."/>
        </authorList>
    </citation>
    <scope>NUCLEOTIDE SEQUENCE [LARGE SCALE GENOMIC DNA]</scope>
    <source>
        <strain evidence="9 10">CGMCC 1.10457</strain>
    </source>
</reference>
<dbReference type="NCBIfam" id="TIGR01952">
    <property type="entry name" value="nusA_arch"/>
    <property type="match status" value="1"/>
</dbReference>
<dbReference type="STRING" id="767519.SAMN05216559_1573"/>
<name>A0A1I6KYR6_9EURY</name>
<organism evidence="9 10">
    <name type="scientific">Halomicrobium zhouii</name>
    <dbReference type="NCBI Taxonomy" id="767519"/>
    <lineage>
        <taxon>Archaea</taxon>
        <taxon>Methanobacteriati</taxon>
        <taxon>Methanobacteriota</taxon>
        <taxon>Stenosarchaea group</taxon>
        <taxon>Halobacteria</taxon>
        <taxon>Halobacteriales</taxon>
        <taxon>Haloarculaceae</taxon>
        <taxon>Halomicrobium</taxon>
    </lineage>
</organism>
<dbReference type="CDD" id="cd22531">
    <property type="entry name" value="KH-II_NusA_arch_rpt2"/>
    <property type="match status" value="1"/>
</dbReference>
<dbReference type="InterPro" id="IPR009019">
    <property type="entry name" value="KH_sf_prok-type"/>
</dbReference>
<dbReference type="GO" id="GO:0005829">
    <property type="term" value="C:cytosol"/>
    <property type="evidence" value="ECO:0007669"/>
    <property type="project" value="TreeGrafter"/>
</dbReference>
<feature type="domain" description="NusA-like second KH" evidence="8">
    <location>
        <begin position="77"/>
        <end position="138"/>
    </location>
</feature>
<evidence type="ECO:0000256" key="2">
    <source>
        <dbReference type="ARBA" id="ARBA00022490"/>
    </source>
</evidence>
<dbReference type="GO" id="GO:0031564">
    <property type="term" value="P:transcription antitermination"/>
    <property type="evidence" value="ECO:0007669"/>
    <property type="project" value="InterPro"/>
</dbReference>
<proteinExistence type="inferred from homology"/>
<keyword evidence="2 6" id="KW-0963">Cytoplasm</keyword>
<keyword evidence="10" id="KW-1185">Reference proteome</keyword>
<evidence type="ECO:0000256" key="4">
    <source>
        <dbReference type="ARBA" id="ARBA00023015"/>
    </source>
</evidence>
<dbReference type="Gene3D" id="3.30.300.20">
    <property type="match status" value="2"/>
</dbReference>
<feature type="domain" description="KH type-2" evidence="7">
    <location>
        <begin position="15"/>
        <end position="72"/>
    </location>
</feature>